<feature type="signal peptide" evidence="5">
    <location>
        <begin position="1"/>
        <end position="24"/>
    </location>
</feature>
<evidence type="ECO:0000256" key="1">
    <source>
        <dbReference type="ARBA" id="ARBA00022729"/>
    </source>
</evidence>
<evidence type="ECO:0000256" key="2">
    <source>
        <dbReference type="ARBA" id="ARBA00022737"/>
    </source>
</evidence>
<feature type="chain" id="PRO_5011498389" evidence="5">
    <location>
        <begin position="25"/>
        <end position="528"/>
    </location>
</feature>
<evidence type="ECO:0000256" key="3">
    <source>
        <dbReference type="ARBA" id="ARBA00023157"/>
    </source>
</evidence>
<evidence type="ECO:0000256" key="5">
    <source>
        <dbReference type="SAM" id="SignalP"/>
    </source>
</evidence>
<dbReference type="SUPFAM" id="SSF50985">
    <property type="entry name" value="RCC1/BLIP-II"/>
    <property type="match status" value="2"/>
</dbReference>
<dbReference type="RefSeq" id="WP_143140825.1">
    <property type="nucleotide sequence ID" value="NZ_FOMX01000017.1"/>
</dbReference>
<dbReference type="GO" id="GO:0005737">
    <property type="term" value="C:cytoplasm"/>
    <property type="evidence" value="ECO:0007669"/>
    <property type="project" value="TreeGrafter"/>
</dbReference>
<dbReference type="STRING" id="54.SAMN02745121_04981"/>
<keyword evidence="7" id="KW-1185">Reference proteome</keyword>
<dbReference type="PANTHER" id="PTHR45982:SF1">
    <property type="entry name" value="REGULATOR OF CHROMOSOME CONDENSATION"/>
    <property type="match status" value="1"/>
</dbReference>
<feature type="compositionally biased region" description="Low complexity" evidence="4">
    <location>
        <begin position="31"/>
        <end position="72"/>
    </location>
</feature>
<keyword evidence="1 5" id="KW-0732">Signal</keyword>
<dbReference type="AlphaFoldDB" id="A0A1I2C9B2"/>
<proteinExistence type="predicted"/>
<feature type="compositionally biased region" description="Low complexity" evidence="4">
    <location>
        <begin position="82"/>
        <end position="97"/>
    </location>
</feature>
<dbReference type="EMBL" id="FOMX01000017">
    <property type="protein sequence ID" value="SFE64917.1"/>
    <property type="molecule type" value="Genomic_DNA"/>
</dbReference>
<name>A0A1I2C9B2_9BACT</name>
<dbReference type="Gene3D" id="2.130.10.30">
    <property type="entry name" value="Regulator of chromosome condensation 1/beta-lactamase-inhibitor protein II"/>
    <property type="match status" value="2"/>
</dbReference>
<gene>
    <name evidence="6" type="ORF">SAMN02745121_04981</name>
</gene>
<evidence type="ECO:0000313" key="7">
    <source>
        <dbReference type="Proteomes" id="UP000199400"/>
    </source>
</evidence>
<protein>
    <submittedName>
        <fullName evidence="6">Myxococcus cysteine-rich repeat-containing protein</fullName>
    </submittedName>
</protein>
<feature type="region of interest" description="Disordered" evidence="4">
    <location>
        <begin position="22"/>
        <end position="100"/>
    </location>
</feature>
<dbReference type="InterPro" id="IPR011936">
    <property type="entry name" value="Myxo_disulph_rpt"/>
</dbReference>
<accession>A0A1I2C9B2</accession>
<evidence type="ECO:0000313" key="6">
    <source>
        <dbReference type="EMBL" id="SFE64917.1"/>
    </source>
</evidence>
<dbReference type="PROSITE" id="PS50012">
    <property type="entry name" value="RCC1_3"/>
    <property type="match status" value="1"/>
</dbReference>
<dbReference type="Pfam" id="PF13540">
    <property type="entry name" value="RCC1_2"/>
    <property type="match status" value="2"/>
</dbReference>
<dbReference type="PROSITE" id="PS51257">
    <property type="entry name" value="PROKAR_LIPOPROTEIN"/>
    <property type="match status" value="1"/>
</dbReference>
<dbReference type="PANTHER" id="PTHR45982">
    <property type="entry name" value="REGULATOR OF CHROMOSOME CONDENSATION"/>
    <property type="match status" value="1"/>
</dbReference>
<dbReference type="InterPro" id="IPR009091">
    <property type="entry name" value="RCC1/BLIP-II"/>
</dbReference>
<reference evidence="7" key="1">
    <citation type="submission" date="2016-10" db="EMBL/GenBank/DDBJ databases">
        <authorList>
            <person name="Varghese N."/>
            <person name="Submissions S."/>
        </authorList>
    </citation>
    <scope>NUCLEOTIDE SEQUENCE [LARGE SCALE GENOMIC DNA]</scope>
    <source>
        <strain evidence="7">ATCC 25963</strain>
    </source>
</reference>
<dbReference type="OrthoDB" id="5428840at2"/>
<dbReference type="InterPro" id="IPR000408">
    <property type="entry name" value="Reg_chr_condens"/>
</dbReference>
<evidence type="ECO:0000256" key="4">
    <source>
        <dbReference type="SAM" id="MobiDB-lite"/>
    </source>
</evidence>
<sequence length="528" mass="53806">MARHLVLITLIAVPLAAACQPDEAATDSADVSTTEPSSTTSGSPEPTTASSASSEASPGTTTAEATTVEPTSGESGSTAEPTSTATSVDDSSTNADAECGDGLVGGAEECDDENRVSFDGCSAGCQIEVPIVRICAGASRTCVVDEMARLKCWGAGVLGNVGDEPGEMGADLPFVDLGMDVQEITCQGHFCALGSEGQVKCWGGAKGDYLGLGTTEFVGDDPDEMGDALPAVELGEAAVAIGNSARGTCALLESGALKCWGYNAEGQLGLGDTATRGDSPGEMGAALPAIDLGDMSPTAVVAGHHANCALDDLGRLKCWGMGVLLGLENWDLQGDEPADMGDALPFVDVGAGAEIAQASATDGTTCVVLVDGRLKCWGEDDGSHVLWPFASSTYYGWMPGEMGDDLPAYDLGPSKAIAVATGRHSACVQLENKSLKCWGGNTFGLMGTGSDVAWPGSPLAQVPAIDLGDGETVERFSHGFHHACAIVSGGRVKCWGDNGGGELGYGDTNHRGDEPDEMGDALPYVEIF</sequence>
<dbReference type="InterPro" id="IPR051553">
    <property type="entry name" value="Ran_GTPase-activating"/>
</dbReference>
<dbReference type="GO" id="GO:0005085">
    <property type="term" value="F:guanyl-nucleotide exchange factor activity"/>
    <property type="evidence" value="ECO:0007669"/>
    <property type="project" value="TreeGrafter"/>
</dbReference>
<keyword evidence="2" id="KW-0677">Repeat</keyword>
<dbReference type="Pfam" id="PF13948">
    <property type="entry name" value="DUF4215"/>
    <property type="match status" value="1"/>
</dbReference>
<dbReference type="Proteomes" id="UP000199400">
    <property type="component" value="Unassembled WGS sequence"/>
</dbReference>
<dbReference type="NCBIfam" id="TIGR02232">
    <property type="entry name" value="myxo_disulf_rpt"/>
    <property type="match status" value="1"/>
</dbReference>
<keyword evidence="3" id="KW-1015">Disulfide bond</keyword>
<organism evidence="6 7">
    <name type="scientific">Nannocystis exedens</name>
    <dbReference type="NCBI Taxonomy" id="54"/>
    <lineage>
        <taxon>Bacteria</taxon>
        <taxon>Pseudomonadati</taxon>
        <taxon>Myxococcota</taxon>
        <taxon>Polyangia</taxon>
        <taxon>Nannocystales</taxon>
        <taxon>Nannocystaceae</taxon>
        <taxon>Nannocystis</taxon>
    </lineage>
</organism>